<accession>A0A9N7ULR8</accession>
<evidence type="ECO:0000256" key="1">
    <source>
        <dbReference type="SAM" id="MobiDB-lite"/>
    </source>
</evidence>
<dbReference type="AlphaFoldDB" id="A0A9N7ULR8"/>
<feature type="compositionally biased region" description="Low complexity" evidence="1">
    <location>
        <begin position="148"/>
        <end position="169"/>
    </location>
</feature>
<protein>
    <submittedName>
        <fullName evidence="2">Uncharacterized protein</fullName>
    </submittedName>
</protein>
<evidence type="ECO:0000313" key="3">
    <source>
        <dbReference type="Proteomes" id="UP001153269"/>
    </source>
</evidence>
<sequence length="185" mass="20086">MDQFEPNQDPPSFLSIGLDRGFKPVNWFPFSYLPASRCETITLQFKPDWQQLCLPTPLHFNHTATSPSLPVSQSPRPHAVHLSHFIHSNELLPQYALIYTSSCSDSSCLTPAMIFIASQSADTGFRAPRLSGGAVLPGVLCERAQDAGVSSGRRGTPGTRGGLTHTGLSETFDEPAPSTRVENTC</sequence>
<name>A0A9N7ULR8_PLEPL</name>
<keyword evidence="3" id="KW-1185">Reference proteome</keyword>
<evidence type="ECO:0000313" key="2">
    <source>
        <dbReference type="EMBL" id="CAB1432446.1"/>
    </source>
</evidence>
<dbReference type="EMBL" id="CADEAL010001445">
    <property type="protein sequence ID" value="CAB1432446.1"/>
    <property type="molecule type" value="Genomic_DNA"/>
</dbReference>
<organism evidence="2 3">
    <name type="scientific">Pleuronectes platessa</name>
    <name type="common">European plaice</name>
    <dbReference type="NCBI Taxonomy" id="8262"/>
    <lineage>
        <taxon>Eukaryota</taxon>
        <taxon>Metazoa</taxon>
        <taxon>Chordata</taxon>
        <taxon>Craniata</taxon>
        <taxon>Vertebrata</taxon>
        <taxon>Euteleostomi</taxon>
        <taxon>Actinopterygii</taxon>
        <taxon>Neopterygii</taxon>
        <taxon>Teleostei</taxon>
        <taxon>Neoteleostei</taxon>
        <taxon>Acanthomorphata</taxon>
        <taxon>Carangaria</taxon>
        <taxon>Pleuronectiformes</taxon>
        <taxon>Pleuronectoidei</taxon>
        <taxon>Pleuronectidae</taxon>
        <taxon>Pleuronectes</taxon>
    </lineage>
</organism>
<dbReference type="Proteomes" id="UP001153269">
    <property type="component" value="Unassembled WGS sequence"/>
</dbReference>
<gene>
    <name evidence="2" type="ORF">PLEPLA_LOCUS20528</name>
</gene>
<reference evidence="2" key="1">
    <citation type="submission" date="2020-03" db="EMBL/GenBank/DDBJ databases">
        <authorList>
            <person name="Weist P."/>
        </authorList>
    </citation>
    <scope>NUCLEOTIDE SEQUENCE</scope>
</reference>
<proteinExistence type="predicted"/>
<comment type="caution">
    <text evidence="2">The sequence shown here is derived from an EMBL/GenBank/DDBJ whole genome shotgun (WGS) entry which is preliminary data.</text>
</comment>
<feature type="region of interest" description="Disordered" evidence="1">
    <location>
        <begin position="147"/>
        <end position="185"/>
    </location>
</feature>